<dbReference type="Pfam" id="PF07848">
    <property type="entry name" value="PaaX"/>
    <property type="match status" value="1"/>
</dbReference>
<name>A0A7W6Q345_9RHOB</name>
<dbReference type="InterPro" id="IPR013225">
    <property type="entry name" value="PaaX_C"/>
</dbReference>
<feature type="domain" description="Transcriptional repressor PaaX-like N-terminal" evidence="1">
    <location>
        <begin position="22"/>
        <end position="89"/>
    </location>
</feature>
<dbReference type="Proteomes" id="UP000565745">
    <property type="component" value="Unassembled WGS sequence"/>
</dbReference>
<protein>
    <submittedName>
        <fullName evidence="3">Phenylacetic acid degradation operon negative regulatory protein</fullName>
    </submittedName>
</protein>
<dbReference type="Gene3D" id="1.20.58.1460">
    <property type="match status" value="1"/>
</dbReference>
<dbReference type="InterPro" id="IPR036388">
    <property type="entry name" value="WH-like_DNA-bd_sf"/>
</dbReference>
<dbReference type="SUPFAM" id="SSF46785">
    <property type="entry name" value="Winged helix' DNA-binding domain"/>
    <property type="match status" value="1"/>
</dbReference>
<evidence type="ECO:0000259" key="2">
    <source>
        <dbReference type="Pfam" id="PF08223"/>
    </source>
</evidence>
<dbReference type="OrthoDB" id="2270427at2"/>
<organism evidence="3 4">
    <name type="scientific">Sulfitobacter noctilucicola</name>
    <dbReference type="NCBI Taxonomy" id="1342301"/>
    <lineage>
        <taxon>Bacteria</taxon>
        <taxon>Pseudomonadati</taxon>
        <taxon>Pseudomonadota</taxon>
        <taxon>Alphaproteobacteria</taxon>
        <taxon>Rhodobacterales</taxon>
        <taxon>Roseobacteraceae</taxon>
        <taxon>Sulfitobacter</taxon>
    </lineage>
</organism>
<dbReference type="InterPro" id="IPR036390">
    <property type="entry name" value="WH_DNA-bd_sf"/>
</dbReference>
<accession>A0A7W6Q345</accession>
<evidence type="ECO:0000313" key="3">
    <source>
        <dbReference type="EMBL" id="MBB4172719.1"/>
    </source>
</evidence>
<dbReference type="AlphaFoldDB" id="A0A7W6Q345"/>
<evidence type="ECO:0000313" key="4">
    <source>
        <dbReference type="Proteomes" id="UP000565745"/>
    </source>
</evidence>
<dbReference type="GO" id="GO:0006351">
    <property type="term" value="P:DNA-templated transcription"/>
    <property type="evidence" value="ECO:0007669"/>
    <property type="project" value="TreeGrafter"/>
</dbReference>
<dbReference type="Gene3D" id="1.10.10.10">
    <property type="entry name" value="Winged helix-like DNA-binding domain superfamily/Winged helix DNA-binding domain"/>
    <property type="match status" value="1"/>
</dbReference>
<reference evidence="3 4" key="1">
    <citation type="submission" date="2020-08" db="EMBL/GenBank/DDBJ databases">
        <title>Genomic Encyclopedia of Type Strains, Phase IV (KMG-IV): sequencing the most valuable type-strain genomes for metagenomic binning, comparative biology and taxonomic classification.</title>
        <authorList>
            <person name="Goeker M."/>
        </authorList>
    </citation>
    <scope>NUCLEOTIDE SEQUENCE [LARGE SCALE GENOMIC DNA]</scope>
    <source>
        <strain evidence="3 4">DSM 101015</strain>
    </source>
</reference>
<proteinExistence type="predicted"/>
<evidence type="ECO:0000259" key="1">
    <source>
        <dbReference type="Pfam" id="PF07848"/>
    </source>
</evidence>
<keyword evidence="4" id="KW-1185">Reference proteome</keyword>
<sequence length="259" mass="28365">MHTDNFFTLTEDLRGLGGRRVWSLMISLFGDLVQDEGQTISGPTLSAIMAALHVKPEAARVALHRLRNDGWIDSDKLGRISRHSLTAKGRAESAAASPRIYATPQLSDGAWQVIVTQGPDDTMDGLGFVQIIPRVYVGGVDLVAPTDALTLPASTVPDWLRQQLAPRTQHAGYRSLRDTLCRIGDTLPDVAQLTPVQISVLRCLIVHNWRRLVLKHPQLPSPLVDPDGPAHQCHIVVAGLLERYPRPDVSTIEQYCAAA</sequence>
<dbReference type="Pfam" id="PF08223">
    <property type="entry name" value="PaaX_C"/>
    <property type="match status" value="1"/>
</dbReference>
<dbReference type="PANTHER" id="PTHR30319">
    <property type="entry name" value="PHENYLACETIC ACID REGULATOR-RELATED TRANSCRIPTIONAL REPRESSOR"/>
    <property type="match status" value="1"/>
</dbReference>
<dbReference type="EMBL" id="JACIFU010000001">
    <property type="protein sequence ID" value="MBB4172719.1"/>
    <property type="molecule type" value="Genomic_DNA"/>
</dbReference>
<dbReference type="PANTHER" id="PTHR30319:SF1">
    <property type="entry name" value="TRANSCRIPTIONAL REPRESSOR PAAX"/>
    <property type="match status" value="1"/>
</dbReference>
<gene>
    <name evidence="3" type="ORF">GGR93_000480</name>
</gene>
<dbReference type="InterPro" id="IPR012906">
    <property type="entry name" value="PaaX-like_N"/>
</dbReference>
<comment type="caution">
    <text evidence="3">The sequence shown here is derived from an EMBL/GenBank/DDBJ whole genome shotgun (WGS) entry which is preliminary data.</text>
</comment>
<feature type="domain" description="Transcriptional repressor PaaX-like C-terminal" evidence="2">
    <location>
        <begin position="170"/>
        <end position="232"/>
    </location>
</feature>
<dbReference type="Gene3D" id="3.30.70.2670">
    <property type="match status" value="1"/>
</dbReference>
<dbReference type="RefSeq" id="WP_025055195.1">
    <property type="nucleotide sequence ID" value="NZ_JACIFU010000001.1"/>
</dbReference>